<feature type="region of interest" description="Disordered" evidence="1">
    <location>
        <begin position="1"/>
        <end position="25"/>
    </location>
</feature>
<gene>
    <name evidence="2" type="ORF">EJ02DRAFT_150271</name>
</gene>
<feature type="compositionally biased region" description="Basic and acidic residues" evidence="1">
    <location>
        <begin position="95"/>
        <end position="117"/>
    </location>
</feature>
<organism evidence="2 3">
    <name type="scientific">Clathrospora elynae</name>
    <dbReference type="NCBI Taxonomy" id="706981"/>
    <lineage>
        <taxon>Eukaryota</taxon>
        <taxon>Fungi</taxon>
        <taxon>Dikarya</taxon>
        <taxon>Ascomycota</taxon>
        <taxon>Pezizomycotina</taxon>
        <taxon>Dothideomycetes</taxon>
        <taxon>Pleosporomycetidae</taxon>
        <taxon>Pleosporales</taxon>
        <taxon>Diademaceae</taxon>
        <taxon>Clathrospora</taxon>
    </lineage>
</organism>
<sequence>MSSSETIGSDDEAKVSRRSAQKTTSWKRRHISVCCHWAFRGHRRGRPGSAVKTDRCLQRYRRKIRHNRGPRQSLSTFLAWDPAQVLQGPGRMKTPPREQEGRHRTPVDGNRSPDLEARAPPSRRNRSCYGHPHALQSSPYCQIRYAKHRQAKAQPEARRVV</sequence>
<protein>
    <submittedName>
        <fullName evidence="2">Uncharacterized protein</fullName>
    </submittedName>
</protein>
<proteinExistence type="predicted"/>
<dbReference type="EMBL" id="ML976316">
    <property type="protein sequence ID" value="KAF1935084.1"/>
    <property type="molecule type" value="Genomic_DNA"/>
</dbReference>
<evidence type="ECO:0000313" key="2">
    <source>
        <dbReference type="EMBL" id="KAF1935084.1"/>
    </source>
</evidence>
<evidence type="ECO:0000313" key="3">
    <source>
        <dbReference type="Proteomes" id="UP000800038"/>
    </source>
</evidence>
<reference evidence="2" key="1">
    <citation type="journal article" date="2020" name="Stud. Mycol.">
        <title>101 Dothideomycetes genomes: a test case for predicting lifestyles and emergence of pathogens.</title>
        <authorList>
            <person name="Haridas S."/>
            <person name="Albert R."/>
            <person name="Binder M."/>
            <person name="Bloem J."/>
            <person name="Labutti K."/>
            <person name="Salamov A."/>
            <person name="Andreopoulos B."/>
            <person name="Baker S."/>
            <person name="Barry K."/>
            <person name="Bills G."/>
            <person name="Bluhm B."/>
            <person name="Cannon C."/>
            <person name="Castanera R."/>
            <person name="Culley D."/>
            <person name="Daum C."/>
            <person name="Ezra D."/>
            <person name="Gonzalez J."/>
            <person name="Henrissat B."/>
            <person name="Kuo A."/>
            <person name="Liang C."/>
            <person name="Lipzen A."/>
            <person name="Lutzoni F."/>
            <person name="Magnuson J."/>
            <person name="Mondo S."/>
            <person name="Nolan M."/>
            <person name="Ohm R."/>
            <person name="Pangilinan J."/>
            <person name="Park H.-J."/>
            <person name="Ramirez L."/>
            <person name="Alfaro M."/>
            <person name="Sun H."/>
            <person name="Tritt A."/>
            <person name="Yoshinaga Y."/>
            <person name="Zwiers L.-H."/>
            <person name="Turgeon B."/>
            <person name="Goodwin S."/>
            <person name="Spatafora J."/>
            <person name="Crous P."/>
            <person name="Grigoriev I."/>
        </authorList>
    </citation>
    <scope>NUCLEOTIDE SEQUENCE</scope>
    <source>
        <strain evidence="2">CBS 161.51</strain>
    </source>
</reference>
<dbReference type="AlphaFoldDB" id="A0A6A5S6H5"/>
<dbReference type="Proteomes" id="UP000800038">
    <property type="component" value="Unassembled WGS sequence"/>
</dbReference>
<accession>A0A6A5S6H5</accession>
<feature type="region of interest" description="Disordered" evidence="1">
    <location>
        <begin position="62"/>
        <end position="133"/>
    </location>
</feature>
<name>A0A6A5S6H5_9PLEO</name>
<evidence type="ECO:0000256" key="1">
    <source>
        <dbReference type="SAM" id="MobiDB-lite"/>
    </source>
</evidence>
<keyword evidence="3" id="KW-1185">Reference proteome</keyword>
<feature type="compositionally biased region" description="Basic residues" evidence="1">
    <location>
        <begin position="16"/>
        <end position="25"/>
    </location>
</feature>